<dbReference type="Proteomes" id="UP001220964">
    <property type="component" value="Unassembled WGS sequence"/>
</dbReference>
<dbReference type="RefSeq" id="WP_275568442.1">
    <property type="nucleotide sequence ID" value="NZ_JARGYC010000046.1"/>
</dbReference>
<evidence type="ECO:0000313" key="2">
    <source>
        <dbReference type="Proteomes" id="UP001220964"/>
    </source>
</evidence>
<protein>
    <submittedName>
        <fullName evidence="1">Uncharacterized protein</fullName>
    </submittedName>
</protein>
<sequence length="75" mass="8003">MTNATTAAILDGIDQMGRARSLNRMFDIASRETHGPEDDNHAIAALAEAIDGRLAKADAIFQRALHEAKKGKGGE</sequence>
<keyword evidence="2" id="KW-1185">Reference proteome</keyword>
<proteinExistence type="predicted"/>
<accession>A0AAE3NX86</accession>
<organism evidence="1 2">
    <name type="scientific">Psychromarinibacter sediminicola</name>
    <dbReference type="NCBI Taxonomy" id="3033385"/>
    <lineage>
        <taxon>Bacteria</taxon>
        <taxon>Pseudomonadati</taxon>
        <taxon>Pseudomonadota</taxon>
        <taxon>Alphaproteobacteria</taxon>
        <taxon>Rhodobacterales</taxon>
        <taxon>Paracoccaceae</taxon>
        <taxon>Psychromarinibacter</taxon>
    </lineage>
</organism>
<gene>
    <name evidence="1" type="ORF">P1J78_16350</name>
</gene>
<reference evidence="1" key="1">
    <citation type="submission" date="2023-03" db="EMBL/GenBank/DDBJ databases">
        <title>Multiphase analysis and comparison of six strains from genera Psychromarinibacter, Lutimaribacter, and Maritimibacter, including a novel species: Psychromarinibacter sediminicola sp. nov.</title>
        <authorList>
            <person name="Wang Y.-H."/>
            <person name="Ye M.-Q."/>
            <person name="Du Z.-J."/>
        </authorList>
    </citation>
    <scope>NUCLEOTIDE SEQUENCE</scope>
    <source>
        <strain evidence="1">C21-152</strain>
    </source>
</reference>
<dbReference type="AlphaFoldDB" id="A0AAE3NX86"/>
<comment type="caution">
    <text evidence="1">The sequence shown here is derived from an EMBL/GenBank/DDBJ whole genome shotgun (WGS) entry which is preliminary data.</text>
</comment>
<name>A0AAE3NX86_9RHOB</name>
<dbReference type="EMBL" id="JARGYC010000046">
    <property type="protein sequence ID" value="MDF0602312.1"/>
    <property type="molecule type" value="Genomic_DNA"/>
</dbReference>
<evidence type="ECO:0000313" key="1">
    <source>
        <dbReference type="EMBL" id="MDF0602312.1"/>
    </source>
</evidence>